<dbReference type="PANTHER" id="PTHR24121:SF21">
    <property type="entry name" value="ANKYRIN REPEAT FAMILY PROTEIN"/>
    <property type="match status" value="1"/>
</dbReference>
<feature type="compositionally biased region" description="Basic and acidic residues" evidence="4">
    <location>
        <begin position="334"/>
        <end position="360"/>
    </location>
</feature>
<name>A0AAX6MHC8_9PEZI</name>
<dbReference type="InterPro" id="IPR002110">
    <property type="entry name" value="Ankyrin_rpt"/>
</dbReference>
<dbReference type="EMBL" id="JBANMG010000006">
    <property type="protein sequence ID" value="KAK6952060.1"/>
    <property type="molecule type" value="Genomic_DNA"/>
</dbReference>
<dbReference type="InterPro" id="IPR015500">
    <property type="entry name" value="Peptidase_S8_subtilisin-rel"/>
</dbReference>
<reference evidence="6 7" key="1">
    <citation type="journal article" date="2024" name="Front Chem Biol">
        <title>Unveiling the potential of Daldinia eschscholtzii MFLUCC 19-0629 through bioactivity and bioinformatics studies for enhanced sustainable agriculture production.</title>
        <authorList>
            <person name="Brooks S."/>
            <person name="Weaver J.A."/>
            <person name="Klomchit A."/>
            <person name="Alharthi S.A."/>
            <person name="Onlamun T."/>
            <person name="Nurani R."/>
            <person name="Vong T.K."/>
            <person name="Alberti F."/>
            <person name="Greco C."/>
        </authorList>
    </citation>
    <scope>NUCLEOTIDE SEQUENCE [LARGE SCALE GENOMIC DNA]</scope>
    <source>
        <strain evidence="6">MFLUCC 19-0629</strain>
    </source>
</reference>
<feature type="compositionally biased region" description="Polar residues" evidence="4">
    <location>
        <begin position="380"/>
        <end position="400"/>
    </location>
</feature>
<accession>A0AAX6MHC8</accession>
<dbReference type="Pfam" id="PF00082">
    <property type="entry name" value="Peptidase_S8"/>
    <property type="match status" value="1"/>
</dbReference>
<feature type="region of interest" description="Disordered" evidence="4">
    <location>
        <begin position="281"/>
        <end position="360"/>
    </location>
</feature>
<dbReference type="PRINTS" id="PR00723">
    <property type="entry name" value="SUBTILISIN"/>
</dbReference>
<evidence type="ECO:0000313" key="7">
    <source>
        <dbReference type="Proteomes" id="UP001369815"/>
    </source>
</evidence>
<dbReference type="SUPFAM" id="SSF48403">
    <property type="entry name" value="Ankyrin repeat"/>
    <property type="match status" value="1"/>
</dbReference>
<dbReference type="Proteomes" id="UP001369815">
    <property type="component" value="Unassembled WGS sequence"/>
</dbReference>
<dbReference type="SMART" id="SM00248">
    <property type="entry name" value="ANK"/>
    <property type="match status" value="3"/>
</dbReference>
<proteinExistence type="predicted"/>
<keyword evidence="2" id="KW-0378">Hydrolase</keyword>
<dbReference type="Gene3D" id="1.25.40.20">
    <property type="entry name" value="Ankyrin repeat-containing domain"/>
    <property type="match status" value="1"/>
</dbReference>
<dbReference type="InterPro" id="IPR036852">
    <property type="entry name" value="Peptidase_S8/S53_dom_sf"/>
</dbReference>
<comment type="caution">
    <text evidence="6">The sequence shown here is derived from an EMBL/GenBank/DDBJ whole genome shotgun (WGS) entry which is preliminary data.</text>
</comment>
<evidence type="ECO:0000256" key="1">
    <source>
        <dbReference type="ARBA" id="ARBA00022670"/>
    </source>
</evidence>
<sequence>MESDSEQDSRDDPNDGFEDEFDLPEDVNDVHTKREENYEERFKAAVRTIKVKRKFENENDINMFFYEYGNTAGGSSPKVAGNLLHALIDVVRHTDDIKSKDVELLVRELVRRHPELLNKLNKDGHNPIFMAIRASQHQLVEYMISTCTENTEQPVNGQSLNSALSMKVPGGETCLHAVFKERFNPGTVKILIENASDEALSIQDYDGKTPMHYAISFKECTDVRARLISLFLQRDLAAIQNKRGSQATFLDIIDNSGLSVYREHQNTRAIITNKVMKLRQAVESTKQDQPDTSKLPTEPGPQASVAYPGRAAAVRPTNERDEERYGRNANRSGVLDEREALRQRKKAEEAAGRDASRSRLTRLSELDEKAVHLVVKVNNAPHQQEPSPNTSVRRTNTANSDAFHDREKGRSSIDTAQKNISKLNARTKISDKILLDLKLHYMRTRTVEKVINFLYGTNMDDIQISFDYDSLPRKILWRTFLERFGADKNSGLKFDNVLQYVTLPQVEVRQKGRLADQEAKLQSRTSQPGIFGREDMKYFFDWLHNKGVRHIIKLTVEDSGGSDEKVHSDQAIQECLERFIVEHLDWQKVDLDPETILHVSSKVDPMVLTHENPKDVVPAPYQQLKHLYLRWSGSNAVLRAWSEPEGLPMLPKLQRIYLFRPYSEKWINKKIDEFQYRLNANRKAIRAQKLAPANNQVTARVCIGFGDVEVIPTDLDNDKNKEVSNNTSYFTSSTLVKGVNSHRWLGSTARFASEMVPFWQNTVKEFLEMRKNQGTQERIEDDVVVALIDDGVDMFDATLDNHVLEGKSFDFHDGKIRPPFSSARGHGTVMASMILRICPMAKVYPIRLKTYQNESGKNTIDKDYAAPAIQAALDKKATIISMSWTLPMKNIKSDSKARLDAVLKKAVDSRVLMFCSAPDEGKFTELDYPSGPWRDRFFRIGAARADGTVFPWTPDDGITYVLPGVDVIKEQAGRRSFETNSSGDAVSREMDVKYETGSSVATALAAGLAAMIIYCVKASILAVKTANQNKGSVVGIAIPDNGANLISDPDAMKQAFANLGNVTPNKFVQVWEELDRVSELLEASRSRDSNADVKLKQVEGFVEFGRKLWNSVKY</sequence>
<evidence type="ECO:0000256" key="3">
    <source>
        <dbReference type="ARBA" id="ARBA00022825"/>
    </source>
</evidence>
<dbReference type="SUPFAM" id="SSF52743">
    <property type="entry name" value="Subtilisin-like"/>
    <property type="match status" value="1"/>
</dbReference>
<evidence type="ECO:0000256" key="2">
    <source>
        <dbReference type="ARBA" id="ARBA00022801"/>
    </source>
</evidence>
<keyword evidence="7" id="KW-1185">Reference proteome</keyword>
<dbReference type="InterPro" id="IPR000209">
    <property type="entry name" value="Peptidase_S8/S53_dom"/>
</dbReference>
<organism evidence="6 7">
    <name type="scientific">Daldinia eschscholtzii</name>
    <dbReference type="NCBI Taxonomy" id="292717"/>
    <lineage>
        <taxon>Eukaryota</taxon>
        <taxon>Fungi</taxon>
        <taxon>Dikarya</taxon>
        <taxon>Ascomycota</taxon>
        <taxon>Pezizomycotina</taxon>
        <taxon>Sordariomycetes</taxon>
        <taxon>Xylariomycetidae</taxon>
        <taxon>Xylariales</taxon>
        <taxon>Hypoxylaceae</taxon>
        <taxon>Daldinia</taxon>
    </lineage>
</organism>
<dbReference type="GO" id="GO:0006508">
    <property type="term" value="P:proteolysis"/>
    <property type="evidence" value="ECO:0007669"/>
    <property type="project" value="UniProtKB-KW"/>
</dbReference>
<feature type="compositionally biased region" description="Acidic residues" evidence="4">
    <location>
        <begin position="14"/>
        <end position="27"/>
    </location>
</feature>
<dbReference type="CDD" id="cd07491">
    <property type="entry name" value="Peptidases_S8_7"/>
    <property type="match status" value="1"/>
</dbReference>
<feature type="compositionally biased region" description="Basic and acidic residues" evidence="4">
    <location>
        <begin position="402"/>
        <end position="411"/>
    </location>
</feature>
<dbReference type="InterPro" id="IPR036770">
    <property type="entry name" value="Ankyrin_rpt-contain_sf"/>
</dbReference>
<keyword evidence="1" id="KW-0645">Protease</keyword>
<feature type="region of interest" description="Disordered" evidence="4">
    <location>
        <begin position="1"/>
        <end position="32"/>
    </location>
</feature>
<dbReference type="GO" id="GO:0004252">
    <property type="term" value="F:serine-type endopeptidase activity"/>
    <property type="evidence" value="ECO:0007669"/>
    <property type="project" value="InterPro"/>
</dbReference>
<dbReference type="Gene3D" id="3.40.50.200">
    <property type="entry name" value="Peptidase S8/S53 domain"/>
    <property type="match status" value="1"/>
</dbReference>
<protein>
    <recommendedName>
        <fullName evidence="5">Peptidase S8/S53 domain-containing protein</fullName>
    </recommendedName>
</protein>
<feature type="compositionally biased region" description="Basic and acidic residues" evidence="4">
    <location>
        <begin position="317"/>
        <end position="326"/>
    </location>
</feature>
<evidence type="ECO:0000313" key="6">
    <source>
        <dbReference type="EMBL" id="KAK6952060.1"/>
    </source>
</evidence>
<feature type="domain" description="Peptidase S8/S53" evidence="5">
    <location>
        <begin position="781"/>
        <end position="1013"/>
    </location>
</feature>
<gene>
    <name evidence="6" type="ORF">Daesc_006589</name>
</gene>
<evidence type="ECO:0000259" key="5">
    <source>
        <dbReference type="Pfam" id="PF00082"/>
    </source>
</evidence>
<feature type="region of interest" description="Disordered" evidence="4">
    <location>
        <begin position="377"/>
        <end position="411"/>
    </location>
</feature>
<dbReference type="PANTHER" id="PTHR24121">
    <property type="entry name" value="NO MECHANORECEPTOR POTENTIAL C, ISOFORM D-RELATED"/>
    <property type="match status" value="1"/>
</dbReference>
<keyword evidence="3" id="KW-0720">Serine protease</keyword>
<dbReference type="AlphaFoldDB" id="A0AAX6MHC8"/>
<evidence type="ECO:0000256" key="4">
    <source>
        <dbReference type="SAM" id="MobiDB-lite"/>
    </source>
</evidence>